<dbReference type="EC" id="2.7.7.7" evidence="1"/>
<dbReference type="InterPro" id="IPR004622">
    <property type="entry name" value="DNA_pol_HolB"/>
</dbReference>
<evidence type="ECO:0000256" key="5">
    <source>
        <dbReference type="ARBA" id="ARBA00022705"/>
    </source>
</evidence>
<evidence type="ECO:0000256" key="4">
    <source>
        <dbReference type="ARBA" id="ARBA00022695"/>
    </source>
</evidence>
<evidence type="ECO:0000256" key="2">
    <source>
        <dbReference type="ARBA" id="ARBA00014363"/>
    </source>
</evidence>
<name>A0A285D7W9_9BACI</name>
<dbReference type="InterPro" id="IPR050238">
    <property type="entry name" value="DNA_Rep/Repair_Clamp_Loader"/>
</dbReference>
<dbReference type="Pfam" id="PF09115">
    <property type="entry name" value="DNApol3-delta_C"/>
    <property type="match status" value="1"/>
</dbReference>
<evidence type="ECO:0000256" key="3">
    <source>
        <dbReference type="ARBA" id="ARBA00022679"/>
    </source>
</evidence>
<evidence type="ECO:0000259" key="8">
    <source>
        <dbReference type="Pfam" id="PF09115"/>
    </source>
</evidence>
<keyword evidence="6" id="KW-0239">DNA-directed DNA polymerase</keyword>
<keyword evidence="3" id="KW-0808">Transferase</keyword>
<accession>A0A285D7W9</accession>
<organism evidence="9 10">
    <name type="scientific">Bacillus oleivorans</name>
    <dbReference type="NCBI Taxonomy" id="1448271"/>
    <lineage>
        <taxon>Bacteria</taxon>
        <taxon>Bacillati</taxon>
        <taxon>Bacillota</taxon>
        <taxon>Bacilli</taxon>
        <taxon>Bacillales</taxon>
        <taxon>Bacillaceae</taxon>
        <taxon>Bacillus</taxon>
    </lineage>
</organism>
<dbReference type="GO" id="GO:0003677">
    <property type="term" value="F:DNA binding"/>
    <property type="evidence" value="ECO:0007669"/>
    <property type="project" value="InterPro"/>
</dbReference>
<dbReference type="GO" id="GO:0003887">
    <property type="term" value="F:DNA-directed DNA polymerase activity"/>
    <property type="evidence" value="ECO:0007669"/>
    <property type="project" value="UniProtKB-KW"/>
</dbReference>
<proteinExistence type="predicted"/>
<comment type="catalytic activity">
    <reaction evidence="7">
        <text>DNA(n) + a 2'-deoxyribonucleoside 5'-triphosphate = DNA(n+1) + diphosphate</text>
        <dbReference type="Rhea" id="RHEA:22508"/>
        <dbReference type="Rhea" id="RHEA-COMP:17339"/>
        <dbReference type="Rhea" id="RHEA-COMP:17340"/>
        <dbReference type="ChEBI" id="CHEBI:33019"/>
        <dbReference type="ChEBI" id="CHEBI:61560"/>
        <dbReference type="ChEBI" id="CHEBI:173112"/>
        <dbReference type="EC" id="2.7.7.7"/>
    </reaction>
</comment>
<evidence type="ECO:0000256" key="1">
    <source>
        <dbReference type="ARBA" id="ARBA00012417"/>
    </source>
</evidence>
<dbReference type="GO" id="GO:0006261">
    <property type="term" value="P:DNA-templated DNA replication"/>
    <property type="evidence" value="ECO:0007669"/>
    <property type="project" value="TreeGrafter"/>
</dbReference>
<dbReference type="InterPro" id="IPR027417">
    <property type="entry name" value="P-loop_NTPase"/>
</dbReference>
<dbReference type="NCBIfam" id="NF005972">
    <property type="entry name" value="PRK08058.1"/>
    <property type="match status" value="1"/>
</dbReference>
<keyword evidence="5" id="KW-0235">DNA replication</keyword>
<keyword evidence="4" id="KW-0548">Nucleotidyltransferase</keyword>
<dbReference type="GO" id="GO:0009360">
    <property type="term" value="C:DNA polymerase III complex"/>
    <property type="evidence" value="ECO:0007669"/>
    <property type="project" value="InterPro"/>
</dbReference>
<sequence length="332" mass="38033">MSAQWEEFKAKQPTAEKMIRNALQRDRLAHAYLFEGTRGTGKVQASKLLAQSFFCINRIEDCEPCGECHHCKRIESGNHPDVHIVQPDGQSIKKGQIQELQMEFSKSGMESTKKFYAIVHADRMTTNAANSLLKFLEEPHSQTMAVLITEQIHNMLSTILSRCQVVSFRPLSANLLIKQLISSGIPQDMAPLLSQLTQNIDEALALFSDEWFAQARKKVVKLHEALQKSEEEALLWLQQEWYKHFQDREQVNMGLQMLLFIYRDLLSIQLNRKEKLIFPSIVGELERSALSISQTTVLNSIETILHTKRMLDAHTNNQLLMEQMVLNLKEGS</sequence>
<evidence type="ECO:0000313" key="10">
    <source>
        <dbReference type="Proteomes" id="UP000219546"/>
    </source>
</evidence>
<dbReference type="EMBL" id="OAOP01000015">
    <property type="protein sequence ID" value="SNX75725.1"/>
    <property type="molecule type" value="Genomic_DNA"/>
</dbReference>
<evidence type="ECO:0000256" key="6">
    <source>
        <dbReference type="ARBA" id="ARBA00022932"/>
    </source>
</evidence>
<dbReference type="OrthoDB" id="9810148at2"/>
<dbReference type="FunFam" id="3.40.50.300:FF:001255">
    <property type="entry name" value="DNA polymerase III subunit delta"/>
    <property type="match status" value="1"/>
</dbReference>
<dbReference type="Gene3D" id="3.40.50.300">
    <property type="entry name" value="P-loop containing nucleotide triphosphate hydrolases"/>
    <property type="match status" value="1"/>
</dbReference>
<dbReference type="InterPro" id="IPR015199">
    <property type="entry name" value="DNA_pol_III_delta_C"/>
</dbReference>
<dbReference type="NCBIfam" id="TIGR00678">
    <property type="entry name" value="holB"/>
    <property type="match status" value="1"/>
</dbReference>
<evidence type="ECO:0000256" key="7">
    <source>
        <dbReference type="ARBA" id="ARBA00049244"/>
    </source>
</evidence>
<gene>
    <name evidence="9" type="ORF">SAMN05877753_11551</name>
</gene>
<feature type="domain" description="DNA polymerase III delta subunit C-terminal" evidence="8">
    <location>
        <begin position="249"/>
        <end position="329"/>
    </location>
</feature>
<dbReference type="GO" id="GO:0008408">
    <property type="term" value="F:3'-5' exonuclease activity"/>
    <property type="evidence" value="ECO:0007669"/>
    <property type="project" value="InterPro"/>
</dbReference>
<dbReference type="Proteomes" id="UP000219546">
    <property type="component" value="Unassembled WGS sequence"/>
</dbReference>
<dbReference type="SUPFAM" id="SSF52540">
    <property type="entry name" value="P-loop containing nucleoside triphosphate hydrolases"/>
    <property type="match status" value="1"/>
</dbReference>
<dbReference type="Pfam" id="PF13177">
    <property type="entry name" value="DNA_pol3_delta2"/>
    <property type="match status" value="1"/>
</dbReference>
<evidence type="ECO:0000313" key="9">
    <source>
        <dbReference type="EMBL" id="SNX75725.1"/>
    </source>
</evidence>
<keyword evidence="10" id="KW-1185">Reference proteome</keyword>
<protein>
    <recommendedName>
        <fullName evidence="2">DNA polymerase III subunit delta'</fullName>
        <ecNumber evidence="1">2.7.7.7</ecNumber>
    </recommendedName>
</protein>
<dbReference type="PANTHER" id="PTHR11669:SF8">
    <property type="entry name" value="DNA POLYMERASE III SUBUNIT DELTA"/>
    <property type="match status" value="1"/>
</dbReference>
<reference evidence="9 10" key="1">
    <citation type="submission" date="2017-08" db="EMBL/GenBank/DDBJ databases">
        <authorList>
            <person name="de Groot N.N."/>
        </authorList>
    </citation>
    <scope>NUCLEOTIDE SEQUENCE [LARGE SCALE GENOMIC DNA]</scope>
    <source>
        <strain evidence="9 10">JC228</strain>
    </source>
</reference>
<dbReference type="RefSeq" id="WP_097160781.1">
    <property type="nucleotide sequence ID" value="NZ_JBEPMQ010000020.1"/>
</dbReference>
<dbReference type="PANTHER" id="PTHR11669">
    <property type="entry name" value="REPLICATION FACTOR C / DNA POLYMERASE III GAMMA-TAU SUBUNIT"/>
    <property type="match status" value="1"/>
</dbReference>
<dbReference type="AlphaFoldDB" id="A0A285D7W9"/>